<accession>A0ABC9WZI6</accession>
<organism evidence="1 2">
    <name type="scientific">Grus japonensis</name>
    <name type="common">Japanese crane</name>
    <name type="synonym">Red-crowned crane</name>
    <dbReference type="NCBI Taxonomy" id="30415"/>
    <lineage>
        <taxon>Eukaryota</taxon>
        <taxon>Metazoa</taxon>
        <taxon>Chordata</taxon>
        <taxon>Craniata</taxon>
        <taxon>Vertebrata</taxon>
        <taxon>Euteleostomi</taxon>
        <taxon>Archelosauria</taxon>
        <taxon>Archosauria</taxon>
        <taxon>Dinosauria</taxon>
        <taxon>Saurischia</taxon>
        <taxon>Theropoda</taxon>
        <taxon>Coelurosauria</taxon>
        <taxon>Aves</taxon>
        <taxon>Neognathae</taxon>
        <taxon>Neoaves</taxon>
        <taxon>Gruiformes</taxon>
        <taxon>Gruidae</taxon>
        <taxon>Grus</taxon>
    </lineage>
</organism>
<evidence type="ECO:0000313" key="1">
    <source>
        <dbReference type="EMBL" id="GAB0190855.1"/>
    </source>
</evidence>
<sequence length="104" mass="11958">MFVDTFVSLSYLLELIVEQSRKSLGVLWGFFGYTYVKEDSVSLDHCKRFPVVAPSTYLLVENFLVFNGYCCCWLISGDFTAPYLLRADNYLSPLKVPVVIAYYQ</sequence>
<name>A0ABC9WZI6_GRUJA</name>
<reference evidence="1 2" key="1">
    <citation type="submission" date="2024-06" db="EMBL/GenBank/DDBJ databases">
        <title>The draft genome of Grus japonensis, version 3.</title>
        <authorList>
            <person name="Nabeshima K."/>
            <person name="Suzuki S."/>
            <person name="Onuma M."/>
        </authorList>
    </citation>
    <scope>NUCLEOTIDE SEQUENCE [LARGE SCALE GENOMIC DNA]</scope>
    <source>
        <strain evidence="1 2">451A</strain>
    </source>
</reference>
<keyword evidence="2" id="KW-1185">Reference proteome</keyword>
<dbReference type="Proteomes" id="UP001623348">
    <property type="component" value="Unassembled WGS sequence"/>
</dbReference>
<dbReference type="AlphaFoldDB" id="A0ABC9WZI6"/>
<dbReference type="EMBL" id="BAAFJT010000005">
    <property type="protein sequence ID" value="GAB0190855.1"/>
    <property type="molecule type" value="Genomic_DNA"/>
</dbReference>
<protein>
    <submittedName>
        <fullName evidence="1">Uncharacterized protein</fullName>
    </submittedName>
</protein>
<proteinExistence type="predicted"/>
<gene>
    <name evidence="1" type="ORF">GRJ2_001550800</name>
</gene>
<evidence type="ECO:0000313" key="2">
    <source>
        <dbReference type="Proteomes" id="UP001623348"/>
    </source>
</evidence>
<comment type="caution">
    <text evidence="1">The sequence shown here is derived from an EMBL/GenBank/DDBJ whole genome shotgun (WGS) entry which is preliminary data.</text>
</comment>